<feature type="compositionally biased region" description="Low complexity" evidence="1">
    <location>
        <begin position="81"/>
        <end position="96"/>
    </location>
</feature>
<name>A0A8E2J7L6_9APHY</name>
<reference evidence="2 3" key="1">
    <citation type="submission" date="2016-07" db="EMBL/GenBank/DDBJ databases">
        <title>Draft genome of the white-rot fungus Obba rivulosa 3A-2.</title>
        <authorList>
            <consortium name="DOE Joint Genome Institute"/>
            <person name="Miettinen O."/>
            <person name="Riley R."/>
            <person name="Acob R."/>
            <person name="Barry K."/>
            <person name="Cullen D."/>
            <person name="De Vries R."/>
            <person name="Hainaut M."/>
            <person name="Hatakka A."/>
            <person name="Henrissat B."/>
            <person name="Hilden K."/>
            <person name="Kuo R."/>
            <person name="Labutti K."/>
            <person name="Lipzen A."/>
            <person name="Makela M.R."/>
            <person name="Sandor L."/>
            <person name="Spatafora J.W."/>
            <person name="Grigoriev I.V."/>
            <person name="Hibbett D.S."/>
        </authorList>
    </citation>
    <scope>NUCLEOTIDE SEQUENCE [LARGE SCALE GENOMIC DNA]</scope>
    <source>
        <strain evidence="2 3">3A-2</strain>
    </source>
</reference>
<dbReference type="EMBL" id="KV722337">
    <property type="protein sequence ID" value="OCH95287.1"/>
    <property type="molecule type" value="Genomic_DNA"/>
</dbReference>
<accession>A0A8E2J7L6</accession>
<feature type="region of interest" description="Disordered" evidence="1">
    <location>
        <begin position="1"/>
        <end position="120"/>
    </location>
</feature>
<proteinExistence type="predicted"/>
<dbReference type="OrthoDB" id="3165590at2759"/>
<feature type="compositionally biased region" description="Basic and acidic residues" evidence="1">
    <location>
        <begin position="48"/>
        <end position="65"/>
    </location>
</feature>
<organism evidence="2 3">
    <name type="scientific">Obba rivulosa</name>
    <dbReference type="NCBI Taxonomy" id="1052685"/>
    <lineage>
        <taxon>Eukaryota</taxon>
        <taxon>Fungi</taxon>
        <taxon>Dikarya</taxon>
        <taxon>Basidiomycota</taxon>
        <taxon>Agaricomycotina</taxon>
        <taxon>Agaricomycetes</taxon>
        <taxon>Polyporales</taxon>
        <taxon>Gelatoporiaceae</taxon>
        <taxon>Obba</taxon>
    </lineage>
</organism>
<evidence type="ECO:0000256" key="1">
    <source>
        <dbReference type="SAM" id="MobiDB-lite"/>
    </source>
</evidence>
<protein>
    <submittedName>
        <fullName evidence="2">Uncharacterized protein</fullName>
    </submittedName>
</protein>
<dbReference type="AlphaFoldDB" id="A0A8E2J7L6"/>
<sequence length="150" mass="16046">MPRRAPPTPLRLVSGPLPGRGQPKHTLPSMPRPAFHPPARTAAPRARATAEPDEVRMLSRMDHTRLPPLVLPQALGSMLHPYSGPGTPTSAGSSNSERSRPPSPTSSKSDKSDRPLRAPWNHSESIHVPFDVGAVLAPLQPAAVNPALLR</sequence>
<gene>
    <name evidence="2" type="ORF">OBBRIDRAFT_788481</name>
</gene>
<keyword evidence="3" id="KW-1185">Reference proteome</keyword>
<dbReference type="Proteomes" id="UP000250043">
    <property type="component" value="Unassembled WGS sequence"/>
</dbReference>
<feature type="compositionally biased region" description="Low complexity" evidence="1">
    <location>
        <begin position="37"/>
        <end position="47"/>
    </location>
</feature>
<evidence type="ECO:0000313" key="2">
    <source>
        <dbReference type="EMBL" id="OCH95287.1"/>
    </source>
</evidence>
<evidence type="ECO:0000313" key="3">
    <source>
        <dbReference type="Proteomes" id="UP000250043"/>
    </source>
</evidence>